<feature type="domain" description="Luciferase-like" evidence="2">
    <location>
        <begin position="13"/>
        <end position="297"/>
    </location>
</feature>
<keyword evidence="3" id="KW-0560">Oxidoreductase</keyword>
<evidence type="ECO:0000256" key="1">
    <source>
        <dbReference type="ARBA" id="ARBA00007789"/>
    </source>
</evidence>
<dbReference type="GO" id="GO:0052601">
    <property type="term" value="F:limonene 1,2-monooxygenase [NAD(P)H) activity"/>
    <property type="evidence" value="ECO:0007669"/>
    <property type="project" value="UniProtKB-EC"/>
</dbReference>
<evidence type="ECO:0000313" key="3">
    <source>
        <dbReference type="EMBL" id="SUN50434.1"/>
    </source>
</evidence>
<dbReference type="EC" id="1.14.13.107" evidence="3"/>
<reference evidence="3 4" key="1">
    <citation type="submission" date="2018-06" db="EMBL/GenBank/DDBJ databases">
        <authorList>
            <consortium name="Pathogen Informatics"/>
            <person name="Doyle S."/>
        </authorList>
    </citation>
    <scope>NUCLEOTIDE SEQUENCE [LARGE SCALE GENOMIC DNA]</scope>
    <source>
        <strain evidence="3 4">NCTC4670</strain>
    </source>
</reference>
<name>A0A380JWE3_STRDY</name>
<evidence type="ECO:0000259" key="2">
    <source>
        <dbReference type="Pfam" id="PF00296"/>
    </source>
</evidence>
<dbReference type="EMBL" id="UHFG01000004">
    <property type="protein sequence ID" value="SUN50434.1"/>
    <property type="molecule type" value="Genomic_DNA"/>
</dbReference>
<dbReference type="InterPro" id="IPR050766">
    <property type="entry name" value="Bact_Lucif_Oxidored"/>
</dbReference>
<dbReference type="GO" id="GO:0005829">
    <property type="term" value="C:cytosol"/>
    <property type="evidence" value="ECO:0007669"/>
    <property type="project" value="TreeGrafter"/>
</dbReference>
<dbReference type="AlphaFoldDB" id="A0A380JWE3"/>
<comment type="similarity">
    <text evidence="1">To bacterial alkanal monooxygenase alpha and beta chains.</text>
</comment>
<proteinExistence type="predicted"/>
<dbReference type="PANTHER" id="PTHR30137">
    <property type="entry name" value="LUCIFERASE-LIKE MONOOXYGENASE"/>
    <property type="match status" value="1"/>
</dbReference>
<dbReference type="NCBIfam" id="TIGR03558">
    <property type="entry name" value="oxido_grp_1"/>
    <property type="match status" value="1"/>
</dbReference>
<dbReference type="InterPro" id="IPR011251">
    <property type="entry name" value="Luciferase-like_dom"/>
</dbReference>
<evidence type="ECO:0000313" key="4">
    <source>
        <dbReference type="Proteomes" id="UP000254797"/>
    </source>
</evidence>
<dbReference type="InterPro" id="IPR036661">
    <property type="entry name" value="Luciferase-like_sf"/>
</dbReference>
<dbReference type="Pfam" id="PF00296">
    <property type="entry name" value="Bac_luciferase"/>
    <property type="match status" value="1"/>
</dbReference>
<accession>A0A380JWE3</accession>
<protein>
    <submittedName>
        <fullName evidence="3">Luciferase oxidoreductase, group 1 family protein</fullName>
        <ecNumber evidence="3">1.-.-.-</ecNumber>
        <ecNumber evidence="3">1.14.13.107</ecNumber>
    </submittedName>
</protein>
<dbReference type="PANTHER" id="PTHR30137:SF6">
    <property type="entry name" value="LUCIFERASE-LIKE MONOOXYGENASE"/>
    <property type="match status" value="1"/>
</dbReference>
<sequence>MKLNVLDYGLIDKNRTTREALDETIELAQKAEALGYHRFWVAEHHNIAAFAISSPELMMMELGMKTSRIRLGSGGIMALHYSAYKVAEIIKTLEARYPNRIDLGVGNFLGNPLVQSAMKSIHTKNDYPQVIRDLDAYLHHDKENPLPIAVNPKIDTEPELWTLSHSEETAQLAAELGLGYVFGIFPYMPLNTIEEAKKVSAIYHQNFKPSSQGSQPHLTLASFIVIADTAKEAEAMAKTLDIWMLGNDSFNEFTQYPDTDDASAYPLTQDQKELIKDNRTRAIIGDKETVKKQLDVLIKATQASEVLVIPLVPGLKQRIRSLELMAELYL</sequence>
<dbReference type="EC" id="1.-.-.-" evidence="3"/>
<dbReference type="InterPro" id="IPR019949">
    <property type="entry name" value="CmoO-like"/>
</dbReference>
<gene>
    <name evidence="3" type="primary">limB</name>
    <name evidence="3" type="ORF">NCTC4670_01389</name>
</gene>
<dbReference type="Proteomes" id="UP000254797">
    <property type="component" value="Unassembled WGS sequence"/>
</dbReference>
<dbReference type="RefSeq" id="WP_115246302.1">
    <property type="nucleotide sequence ID" value="NZ_UHFG01000004.1"/>
</dbReference>
<organism evidence="3 4">
    <name type="scientific">Streptococcus dysgalactiae subsp. dysgalactiae</name>
    <dbReference type="NCBI Taxonomy" id="99822"/>
    <lineage>
        <taxon>Bacteria</taxon>
        <taxon>Bacillati</taxon>
        <taxon>Bacillota</taxon>
        <taxon>Bacilli</taxon>
        <taxon>Lactobacillales</taxon>
        <taxon>Streptococcaceae</taxon>
        <taxon>Streptococcus</taxon>
    </lineage>
</organism>
<dbReference type="Gene3D" id="3.20.20.30">
    <property type="entry name" value="Luciferase-like domain"/>
    <property type="match status" value="1"/>
</dbReference>
<dbReference type="SUPFAM" id="SSF51679">
    <property type="entry name" value="Bacterial luciferase-like"/>
    <property type="match status" value="1"/>
</dbReference>
<dbReference type="CDD" id="cd00347">
    <property type="entry name" value="Flavin_utilizing_monoxygenases"/>
    <property type="match status" value="2"/>
</dbReference>